<sequence>MADDGRTEQLVAVEEGTVSSQSGVVHRVRGFFGFGASSGSQDGRRRLFSRLVLLCAVLITVCALVFLGVVVSRSLGSPRNSPVDGEKPVPQPPFPDNPDDQKKPDKPETDTGDEEKPEDETGEGGTGGGKDQGEGGDDQKKPVTPTGAGNIRHGISWNPLLKDDSGPEKLRWDDVGTVGGAAWWASPPDGRADLDTARRLGAGSIRVYGLAPMDDHRPFLETVVNSGLSLFAGSSDFPLMQQPGSCLEKPEGCFGIMKGYFSGLLSDQTGFIADGKWHRAVSLYALVNEPDLKFKGGWARMAKLVVTVLDALLVVEKERGVTEGPKLTVPMSVATTAAYDPESLCHKQGKVSLEAAGVAQMCDLASVISDPSLVGYSPVSGEEAFRTVLEERMEFSFNAFFPPPTAASLVVEPYKQIDLLKDRPLHLTEWQNTGDVAGLPKALSALLDLLEPFQGRVFFFEFETAYWKGGSEMGFGMFSNGDQVVAQCRWPNCFGEQPVYCKRTVNFNDQPVGQAVAKAFGGEAPSASWPGFCPAEEGEQQTAVIA</sequence>
<gene>
    <name evidence="3" type="ORF">Cvel_17850</name>
</gene>
<feature type="compositionally biased region" description="Basic and acidic residues" evidence="1">
    <location>
        <begin position="99"/>
        <end position="109"/>
    </location>
</feature>
<protein>
    <submittedName>
        <fullName evidence="3">Uncharacterized protein</fullName>
    </submittedName>
</protein>
<accession>A0A0G4FP11</accession>
<reference evidence="3" key="1">
    <citation type="submission" date="2014-11" db="EMBL/GenBank/DDBJ databases">
        <authorList>
            <person name="Otto D Thomas"/>
            <person name="Naeem Raeece"/>
        </authorList>
    </citation>
    <scope>NUCLEOTIDE SEQUENCE</scope>
</reference>
<name>A0A0G4FP11_9ALVE</name>
<organism evidence="3">
    <name type="scientific">Chromera velia CCMP2878</name>
    <dbReference type="NCBI Taxonomy" id="1169474"/>
    <lineage>
        <taxon>Eukaryota</taxon>
        <taxon>Sar</taxon>
        <taxon>Alveolata</taxon>
        <taxon>Colpodellida</taxon>
        <taxon>Chromeraceae</taxon>
        <taxon>Chromera</taxon>
    </lineage>
</organism>
<feature type="compositionally biased region" description="Acidic residues" evidence="1">
    <location>
        <begin position="110"/>
        <end position="122"/>
    </location>
</feature>
<feature type="region of interest" description="Disordered" evidence="1">
    <location>
        <begin position="75"/>
        <end position="160"/>
    </location>
</feature>
<keyword evidence="2" id="KW-0812">Transmembrane</keyword>
<dbReference type="AlphaFoldDB" id="A0A0G4FP11"/>
<evidence type="ECO:0000256" key="2">
    <source>
        <dbReference type="SAM" id="Phobius"/>
    </source>
</evidence>
<keyword evidence="2" id="KW-0472">Membrane</keyword>
<feature type="transmembrane region" description="Helical" evidence="2">
    <location>
        <begin position="51"/>
        <end position="71"/>
    </location>
</feature>
<feature type="compositionally biased region" description="Basic and acidic residues" evidence="1">
    <location>
        <begin position="131"/>
        <end position="141"/>
    </location>
</feature>
<dbReference type="EMBL" id="CDMZ01000493">
    <property type="protein sequence ID" value="CEM15552.1"/>
    <property type="molecule type" value="Genomic_DNA"/>
</dbReference>
<proteinExistence type="predicted"/>
<dbReference type="VEuPathDB" id="CryptoDB:Cvel_17850"/>
<evidence type="ECO:0000313" key="3">
    <source>
        <dbReference type="EMBL" id="CEM15552.1"/>
    </source>
</evidence>
<evidence type="ECO:0000256" key="1">
    <source>
        <dbReference type="SAM" id="MobiDB-lite"/>
    </source>
</evidence>
<keyword evidence="2" id="KW-1133">Transmembrane helix</keyword>